<evidence type="ECO:0000256" key="6">
    <source>
        <dbReference type="SAM" id="MobiDB-lite"/>
    </source>
</evidence>
<dbReference type="SUPFAM" id="SSF57716">
    <property type="entry name" value="Glucocorticoid receptor-like (DNA-binding domain)"/>
    <property type="match status" value="1"/>
</dbReference>
<feature type="domain" description="THAP-type" evidence="7">
    <location>
        <begin position="1"/>
        <end position="101"/>
    </location>
</feature>
<feature type="region of interest" description="Disordered" evidence="6">
    <location>
        <begin position="374"/>
        <end position="455"/>
    </location>
</feature>
<protein>
    <recommendedName>
        <fullName evidence="7">THAP-type domain-containing protein</fullName>
    </recommendedName>
</protein>
<name>A0ABP1REP5_9HEXA</name>
<dbReference type="Proteomes" id="UP001642540">
    <property type="component" value="Unassembled WGS sequence"/>
</dbReference>
<comment type="caution">
    <text evidence="8">The sequence shown here is derived from an EMBL/GenBank/DDBJ whole genome shotgun (WGS) entry which is preliminary data.</text>
</comment>
<proteinExistence type="predicted"/>
<evidence type="ECO:0000313" key="9">
    <source>
        <dbReference type="Proteomes" id="UP001642540"/>
    </source>
</evidence>
<keyword evidence="4 5" id="KW-0238">DNA-binding</keyword>
<organism evidence="8 9">
    <name type="scientific">Orchesella dallaii</name>
    <dbReference type="NCBI Taxonomy" id="48710"/>
    <lineage>
        <taxon>Eukaryota</taxon>
        <taxon>Metazoa</taxon>
        <taxon>Ecdysozoa</taxon>
        <taxon>Arthropoda</taxon>
        <taxon>Hexapoda</taxon>
        <taxon>Collembola</taxon>
        <taxon>Entomobryomorpha</taxon>
        <taxon>Entomobryoidea</taxon>
        <taxon>Orchesellidae</taxon>
        <taxon>Orchesellinae</taxon>
        <taxon>Orchesella</taxon>
    </lineage>
</organism>
<dbReference type="EMBL" id="CAXLJM020000068">
    <property type="protein sequence ID" value="CAL8124089.1"/>
    <property type="molecule type" value="Genomic_DNA"/>
</dbReference>
<keyword evidence="1" id="KW-0479">Metal-binding</keyword>
<evidence type="ECO:0000256" key="1">
    <source>
        <dbReference type="ARBA" id="ARBA00022723"/>
    </source>
</evidence>
<keyword evidence="9" id="KW-1185">Reference proteome</keyword>
<dbReference type="InterPro" id="IPR006612">
    <property type="entry name" value="THAP_Znf"/>
</dbReference>
<dbReference type="Pfam" id="PF05485">
    <property type="entry name" value="THAP"/>
    <property type="match status" value="1"/>
</dbReference>
<accession>A0ABP1REP5</accession>
<evidence type="ECO:0000313" key="8">
    <source>
        <dbReference type="EMBL" id="CAL8124089.1"/>
    </source>
</evidence>
<keyword evidence="3" id="KW-0862">Zinc</keyword>
<feature type="compositionally biased region" description="Basic and acidic residues" evidence="6">
    <location>
        <begin position="446"/>
        <end position="455"/>
    </location>
</feature>
<evidence type="ECO:0000259" key="7">
    <source>
        <dbReference type="PROSITE" id="PS50950"/>
    </source>
</evidence>
<evidence type="ECO:0000256" key="4">
    <source>
        <dbReference type="ARBA" id="ARBA00023125"/>
    </source>
</evidence>
<evidence type="ECO:0000256" key="2">
    <source>
        <dbReference type="ARBA" id="ARBA00022771"/>
    </source>
</evidence>
<gene>
    <name evidence="8" type="ORF">ODALV1_LOCUS20456</name>
</gene>
<evidence type="ECO:0000256" key="5">
    <source>
        <dbReference type="PROSITE-ProRule" id="PRU00309"/>
    </source>
</evidence>
<evidence type="ECO:0000256" key="3">
    <source>
        <dbReference type="ARBA" id="ARBA00022833"/>
    </source>
</evidence>
<reference evidence="8 9" key="1">
    <citation type="submission" date="2024-08" db="EMBL/GenBank/DDBJ databases">
        <authorList>
            <person name="Cucini C."/>
            <person name="Frati F."/>
        </authorList>
    </citation>
    <scope>NUCLEOTIDE SEQUENCE [LARGE SCALE GENOMIC DNA]</scope>
</reference>
<keyword evidence="2 5" id="KW-0863">Zinc-finger</keyword>
<dbReference type="PROSITE" id="PS50950">
    <property type="entry name" value="ZF_THAP"/>
    <property type="match status" value="1"/>
</dbReference>
<sequence length="515" mass="57315">MDEATWACVVGKCHNKLEYEKDPDTGSLRPVRKFYAFPSANDDNSKVQLDGWILFVRKSLGGTKTALSWVPSLGSNICSAHFVREVKSDDPRKPNFLPTIFPNASDFPQKQIQYGLLDVISWWDQKGARSFPDLHAIVTVKEQKEPGKKKNMKPEQQSVTPELKSLILIEHDVESCVPNVLRSITIHEDLNFDAYVKGIKIPASMIFTDEDTKECKFHDVKEVAAGLHVFKTVYFCQGVGCGFQCERIPSRFKGSVINIDVGNGKLQSRVLSDHCEKFIHGKVCIPCKKLWNSLSFSLNRGGLPFKDYPSEVEETSGEKIQRLEKSIQIYKLEIDKRDNLNKSLKNRIGVLKAALVQEQNSGSEIQLGRIAARRSSHAGGNDDGCVVEGNKHDQGNQGGGSKINRSDQDNQGGGVKGDEPVQDDDGSRVKINDLDIDQDNHGGGVKRREPEESDSEIRIVHPSKIMEKTEPVRKVIRITPEQAAKLGKINPGGGNLIKIPISQLESIKQIINLKD</sequence>